<evidence type="ECO:0000313" key="10">
    <source>
        <dbReference type="WBParaSite" id="SMUV_0000193001-mRNA-1"/>
    </source>
</evidence>
<comment type="subcellular location">
    <subcellularLocation>
        <location evidence="1">Membrane</location>
        <topology evidence="1">Single-pass membrane protein</topology>
    </subcellularLocation>
</comment>
<proteinExistence type="inferred from homology"/>
<accession>A0A0N5ACQ1</accession>
<name>A0A0N5ACQ1_9BILA</name>
<evidence type="ECO:0000256" key="4">
    <source>
        <dbReference type="ARBA" id="ARBA00022679"/>
    </source>
</evidence>
<dbReference type="Pfam" id="PF01697">
    <property type="entry name" value="Glyco_transf_92"/>
    <property type="match status" value="1"/>
</dbReference>
<comment type="similarity">
    <text evidence="2 8">Belongs to the glycosyltransferase 92 family.</text>
</comment>
<keyword evidence="7" id="KW-0472">Membrane</keyword>
<dbReference type="AlphaFoldDB" id="A0A0N5ACQ1"/>
<evidence type="ECO:0000313" key="9">
    <source>
        <dbReference type="Proteomes" id="UP000046393"/>
    </source>
</evidence>
<evidence type="ECO:0000256" key="8">
    <source>
        <dbReference type="RuleBase" id="RU366017"/>
    </source>
</evidence>
<reference evidence="10" key="1">
    <citation type="submission" date="2017-02" db="UniProtKB">
        <authorList>
            <consortium name="WormBaseParasite"/>
        </authorList>
    </citation>
    <scope>IDENTIFICATION</scope>
</reference>
<dbReference type="GO" id="GO:0005737">
    <property type="term" value="C:cytoplasm"/>
    <property type="evidence" value="ECO:0007669"/>
    <property type="project" value="TreeGrafter"/>
</dbReference>
<evidence type="ECO:0000256" key="5">
    <source>
        <dbReference type="ARBA" id="ARBA00022692"/>
    </source>
</evidence>
<dbReference type="PANTHER" id="PTHR21461">
    <property type="entry name" value="GLYCOSYLTRANSFERASE FAMILY 92 PROTEIN"/>
    <property type="match status" value="1"/>
</dbReference>
<dbReference type="PANTHER" id="PTHR21461:SF80">
    <property type="entry name" value="GLYCOSYLTRANSFERASE FAMILY 92 PROTEIN"/>
    <property type="match status" value="1"/>
</dbReference>
<organism evidence="9 10">
    <name type="scientific">Syphacia muris</name>
    <dbReference type="NCBI Taxonomy" id="451379"/>
    <lineage>
        <taxon>Eukaryota</taxon>
        <taxon>Metazoa</taxon>
        <taxon>Ecdysozoa</taxon>
        <taxon>Nematoda</taxon>
        <taxon>Chromadorea</taxon>
        <taxon>Rhabditida</taxon>
        <taxon>Spirurina</taxon>
        <taxon>Oxyuridomorpha</taxon>
        <taxon>Oxyuroidea</taxon>
        <taxon>Oxyuridae</taxon>
        <taxon>Syphacia</taxon>
    </lineage>
</organism>
<evidence type="ECO:0000256" key="7">
    <source>
        <dbReference type="ARBA" id="ARBA00023136"/>
    </source>
</evidence>
<evidence type="ECO:0000256" key="6">
    <source>
        <dbReference type="ARBA" id="ARBA00022989"/>
    </source>
</evidence>
<sequence>MEFYHHTLQIFIHSTYLTSDYKILVSFIAECFKKNQKSYLYVTVDGGSPLTTTIAVVNTCPSNFKPSCHFGGHIATVNDLQPSTALKILENRSKLEIFSSFNPSFKQQLILTDLRASNLPSFKLGVCMHPVMHFADWTVIPQFFEMWIEHGARKFYFYIHSISKEVDDMLKIYENDPLINVERIQWGPFKVNKTANEVHVINDCIRRARSRVRYLAIADFDETFITIGQKSLLSMLDETIFDNPMIGSFKFRSHVANFNNTYLTIKHPKEISFDTYNNISLEKEPLPKDRMTKV</sequence>
<dbReference type="GO" id="GO:0016757">
    <property type="term" value="F:glycosyltransferase activity"/>
    <property type="evidence" value="ECO:0007669"/>
    <property type="project" value="UniProtKB-UniRule"/>
</dbReference>
<protein>
    <recommendedName>
        <fullName evidence="8">Glycosyltransferase family 92 protein</fullName>
        <ecNumber evidence="8">2.4.1.-</ecNumber>
    </recommendedName>
</protein>
<dbReference type="GO" id="GO:0016020">
    <property type="term" value="C:membrane"/>
    <property type="evidence" value="ECO:0007669"/>
    <property type="project" value="UniProtKB-SubCell"/>
</dbReference>
<evidence type="ECO:0000256" key="1">
    <source>
        <dbReference type="ARBA" id="ARBA00004167"/>
    </source>
</evidence>
<dbReference type="InterPro" id="IPR008166">
    <property type="entry name" value="Glyco_transf_92"/>
</dbReference>
<evidence type="ECO:0000256" key="2">
    <source>
        <dbReference type="ARBA" id="ARBA00007647"/>
    </source>
</evidence>
<dbReference type="EC" id="2.4.1.-" evidence="8"/>
<keyword evidence="9" id="KW-1185">Reference proteome</keyword>
<dbReference type="WBParaSite" id="SMUV_0000193001-mRNA-1">
    <property type="protein sequence ID" value="SMUV_0000193001-mRNA-1"/>
    <property type="gene ID" value="SMUV_0000193001"/>
</dbReference>
<keyword evidence="6" id="KW-1133">Transmembrane helix</keyword>
<dbReference type="Proteomes" id="UP000046393">
    <property type="component" value="Unplaced"/>
</dbReference>
<keyword evidence="5" id="KW-0812">Transmembrane</keyword>
<keyword evidence="4 8" id="KW-0808">Transferase</keyword>
<evidence type="ECO:0000256" key="3">
    <source>
        <dbReference type="ARBA" id="ARBA00022676"/>
    </source>
</evidence>
<keyword evidence="3 8" id="KW-0328">Glycosyltransferase</keyword>